<keyword evidence="3" id="KW-1185">Reference proteome</keyword>
<feature type="transmembrane region" description="Helical" evidence="1">
    <location>
        <begin position="83"/>
        <end position="100"/>
    </location>
</feature>
<dbReference type="Proteomes" id="UP000239494">
    <property type="component" value="Unassembled WGS sequence"/>
</dbReference>
<dbReference type="AlphaFoldDB" id="A0A2T0T3S2"/>
<feature type="transmembrane region" description="Helical" evidence="1">
    <location>
        <begin position="36"/>
        <end position="53"/>
    </location>
</feature>
<feature type="transmembrane region" description="Helical" evidence="1">
    <location>
        <begin position="60"/>
        <end position="77"/>
    </location>
</feature>
<proteinExistence type="predicted"/>
<accession>A0A2T0T3S2</accession>
<keyword evidence="1" id="KW-1133">Transmembrane helix</keyword>
<evidence type="ECO:0000313" key="2">
    <source>
        <dbReference type="EMBL" id="PRY40279.1"/>
    </source>
</evidence>
<keyword evidence="1" id="KW-0472">Membrane</keyword>
<reference evidence="2 3" key="1">
    <citation type="submission" date="2018-03" db="EMBL/GenBank/DDBJ databases">
        <title>Genomic Encyclopedia of Archaeal and Bacterial Type Strains, Phase II (KMG-II): from individual species to whole genera.</title>
        <authorList>
            <person name="Goeker M."/>
        </authorList>
    </citation>
    <scope>NUCLEOTIDE SEQUENCE [LARGE SCALE GENOMIC DNA]</scope>
    <source>
        <strain evidence="2 3">DSM 44720</strain>
    </source>
</reference>
<evidence type="ECO:0000313" key="3">
    <source>
        <dbReference type="Proteomes" id="UP000239494"/>
    </source>
</evidence>
<dbReference type="InterPro" id="IPR008407">
    <property type="entry name" value="Brnchd-chn_aa_trnsp_AzlD"/>
</dbReference>
<evidence type="ECO:0000256" key="1">
    <source>
        <dbReference type="SAM" id="Phobius"/>
    </source>
</evidence>
<protein>
    <submittedName>
        <fullName evidence="2">Branched-subunit amino acid transport protein AzlD</fullName>
    </submittedName>
</protein>
<comment type="caution">
    <text evidence="2">The sequence shown here is derived from an EMBL/GenBank/DDBJ whole genome shotgun (WGS) entry which is preliminary data.</text>
</comment>
<sequence length="102" mass="10444">MTVLAVLLLAVGTYAFRVAGPFLRDRITLSDRVRELMSTAATVLLVALVATASLTKSAHFAGWALPVGVAVGGLAAWRKAPFVLVVVLAAATTAGLRLAGVA</sequence>
<gene>
    <name evidence="2" type="ORF">CLV43_10613</name>
</gene>
<dbReference type="Pfam" id="PF05437">
    <property type="entry name" value="AzlD"/>
    <property type="match status" value="1"/>
</dbReference>
<name>A0A2T0T3S2_9PSEU</name>
<dbReference type="RefSeq" id="WP_106188862.1">
    <property type="nucleotide sequence ID" value="NZ_PVTF01000006.1"/>
</dbReference>
<keyword evidence="1" id="KW-0812">Transmembrane</keyword>
<dbReference type="EMBL" id="PVTF01000006">
    <property type="protein sequence ID" value="PRY40279.1"/>
    <property type="molecule type" value="Genomic_DNA"/>
</dbReference>
<organism evidence="2 3">
    <name type="scientific">Umezawaea tangerina</name>
    <dbReference type="NCBI Taxonomy" id="84725"/>
    <lineage>
        <taxon>Bacteria</taxon>
        <taxon>Bacillati</taxon>
        <taxon>Actinomycetota</taxon>
        <taxon>Actinomycetes</taxon>
        <taxon>Pseudonocardiales</taxon>
        <taxon>Pseudonocardiaceae</taxon>
        <taxon>Umezawaea</taxon>
    </lineage>
</organism>